<dbReference type="AlphaFoldDB" id="A0A538TWQ2"/>
<keyword evidence="1" id="KW-0812">Transmembrane</keyword>
<evidence type="ECO:0000313" key="3">
    <source>
        <dbReference type="Proteomes" id="UP000316609"/>
    </source>
</evidence>
<feature type="transmembrane region" description="Helical" evidence="1">
    <location>
        <begin position="76"/>
        <end position="98"/>
    </location>
</feature>
<name>A0A538TWQ2_UNCEI</name>
<reference evidence="2 3" key="1">
    <citation type="journal article" date="2019" name="Nat. Microbiol.">
        <title>Mediterranean grassland soil C-N compound turnover is dependent on rainfall and depth, and is mediated by genomically divergent microorganisms.</title>
        <authorList>
            <person name="Diamond S."/>
            <person name="Andeer P.F."/>
            <person name="Li Z."/>
            <person name="Crits-Christoph A."/>
            <person name="Burstein D."/>
            <person name="Anantharaman K."/>
            <person name="Lane K.R."/>
            <person name="Thomas B.C."/>
            <person name="Pan C."/>
            <person name="Northen T.R."/>
            <person name="Banfield J.F."/>
        </authorList>
    </citation>
    <scope>NUCLEOTIDE SEQUENCE [LARGE SCALE GENOMIC DNA]</scope>
    <source>
        <strain evidence="2">WS_8</strain>
    </source>
</reference>
<feature type="transmembrane region" description="Helical" evidence="1">
    <location>
        <begin position="110"/>
        <end position="129"/>
    </location>
</feature>
<dbReference type="EMBL" id="VBOY01000019">
    <property type="protein sequence ID" value="TMQ68021.1"/>
    <property type="molecule type" value="Genomic_DNA"/>
</dbReference>
<dbReference type="Proteomes" id="UP000316609">
    <property type="component" value="Unassembled WGS sequence"/>
</dbReference>
<keyword evidence="1" id="KW-1133">Transmembrane helix</keyword>
<keyword evidence="1" id="KW-0472">Membrane</keyword>
<evidence type="ECO:0000256" key="1">
    <source>
        <dbReference type="SAM" id="Phobius"/>
    </source>
</evidence>
<evidence type="ECO:0000313" key="2">
    <source>
        <dbReference type="EMBL" id="TMQ68021.1"/>
    </source>
</evidence>
<proteinExistence type="predicted"/>
<feature type="transmembrane region" description="Helical" evidence="1">
    <location>
        <begin position="33"/>
        <end position="55"/>
    </location>
</feature>
<comment type="caution">
    <text evidence="2">The sequence shown here is derived from an EMBL/GenBank/DDBJ whole genome shotgun (WGS) entry which is preliminary data.</text>
</comment>
<accession>A0A538TWQ2</accession>
<organism evidence="2 3">
    <name type="scientific">Eiseniibacteriota bacterium</name>
    <dbReference type="NCBI Taxonomy" id="2212470"/>
    <lineage>
        <taxon>Bacteria</taxon>
        <taxon>Candidatus Eiseniibacteriota</taxon>
    </lineage>
</organism>
<gene>
    <name evidence="2" type="ORF">E6K78_02740</name>
</gene>
<protein>
    <submittedName>
        <fullName evidence="2">Uncharacterized protein</fullName>
    </submittedName>
</protein>
<sequence length="133" mass="14194">MIGSRFGLPPLRAPRGRRSFQDLLDARPRGGPATMWLGGVGLALLPASYGLTCLVTRKGKLGTLLWPSAVEGGAAIALGLGWIAVGAFLHFHFFFGLHPRLESHSRSGKYVALIAACLGLTIAAIWSVMSRLR</sequence>